<keyword evidence="4" id="KW-0997">Cell inner membrane</keyword>
<evidence type="ECO:0000256" key="8">
    <source>
        <dbReference type="ARBA" id="ARBA00023136"/>
    </source>
</evidence>
<keyword evidence="1" id="KW-0813">Transport</keyword>
<dbReference type="InterPro" id="IPR011868">
    <property type="entry name" value="ModC_ABC_ATP-bd"/>
</dbReference>
<dbReference type="GO" id="GO:0015098">
    <property type="term" value="F:molybdate ion transmembrane transporter activity"/>
    <property type="evidence" value="ECO:0007669"/>
    <property type="project" value="InterPro"/>
</dbReference>
<evidence type="ECO:0000256" key="4">
    <source>
        <dbReference type="ARBA" id="ARBA00022519"/>
    </source>
</evidence>
<dbReference type="NCBIfam" id="NF008355">
    <property type="entry name" value="PRK11144.1"/>
    <property type="match status" value="1"/>
</dbReference>
<dbReference type="NCBIfam" id="TIGR02142">
    <property type="entry name" value="modC_ABC"/>
    <property type="match status" value="1"/>
</dbReference>
<dbReference type="InterPro" id="IPR017871">
    <property type="entry name" value="ABC_transporter-like_CS"/>
</dbReference>
<gene>
    <name evidence="12" type="ORF">JCM19231_1646</name>
</gene>
<dbReference type="AlphaFoldDB" id="A0A0B8NRK2"/>
<dbReference type="Gene3D" id="3.40.50.300">
    <property type="entry name" value="P-loop containing nucleotide triphosphate hydrolases"/>
    <property type="match status" value="1"/>
</dbReference>
<dbReference type="GO" id="GO:0016020">
    <property type="term" value="C:membrane"/>
    <property type="evidence" value="ECO:0007669"/>
    <property type="project" value="InterPro"/>
</dbReference>
<dbReference type="PROSITE" id="PS50893">
    <property type="entry name" value="ABC_TRANSPORTER_2"/>
    <property type="match status" value="1"/>
</dbReference>
<reference evidence="12 13" key="2">
    <citation type="submission" date="2015-01" db="EMBL/GenBank/DDBJ databases">
        <authorList>
            <consortium name="NBRP consortium"/>
            <person name="Sawabe T."/>
            <person name="Meirelles P."/>
            <person name="Feng G."/>
            <person name="Sayaka M."/>
            <person name="Hattori M."/>
            <person name="Ohkuma M."/>
        </authorList>
    </citation>
    <scope>NUCLEOTIDE SEQUENCE [LARGE SCALE GENOMIC DNA]</scope>
    <source>
        <strain evidence="13">JCM 19231</strain>
    </source>
</reference>
<keyword evidence="13" id="KW-1185">Reference proteome</keyword>
<dbReference type="EMBL" id="BBRZ01000047">
    <property type="protein sequence ID" value="GAM57205.1"/>
    <property type="molecule type" value="Genomic_DNA"/>
</dbReference>
<evidence type="ECO:0000256" key="7">
    <source>
        <dbReference type="ARBA" id="ARBA00022967"/>
    </source>
</evidence>
<sequence length="363" mass="41012">MLKVNFSHSFDTQEFDVQVNIPAKGVTAVFGRSGSGKTTLLNVIAGLLTPELGEITLFEQKLFDSKSRVNVPTWERECAVVFQDSRLFPHMTVKQNLNYGRPPEVSNSEYQELLKLLDIQHLIQSRPHQLSGGEKQRVGIARALLSRPKLLLMDEPLASLDLPRKREVLKYLQKLAQNIDIPVVYVTHSLEEVMNLADNLLLLEQGKLVQFGTVEEVWNSDSLSLWKGNEMQSSLINVEVCERHSQYAMRRLSVDTHSLWVPDTDFDDLQGKHMRLRVNASDVSVTLSRSEQSSIRNILPVTVSAMHRTSEHAYLLELELSADVRIKSSITVWAATDLELEVGKLVYAQIKGVSFTQQKLASH</sequence>
<keyword evidence="3 9" id="KW-0500">Molybdenum</keyword>
<evidence type="ECO:0000313" key="13">
    <source>
        <dbReference type="Proteomes" id="UP000031671"/>
    </source>
</evidence>
<dbReference type="SMART" id="SM00382">
    <property type="entry name" value="AAA"/>
    <property type="match status" value="1"/>
</dbReference>
<organism evidence="12 13">
    <name type="scientific">Vibrio ishigakensis</name>
    <dbReference type="NCBI Taxonomy" id="1481914"/>
    <lineage>
        <taxon>Bacteria</taxon>
        <taxon>Pseudomonadati</taxon>
        <taxon>Pseudomonadota</taxon>
        <taxon>Gammaproteobacteria</taxon>
        <taxon>Vibrionales</taxon>
        <taxon>Vibrionaceae</taxon>
        <taxon>Vibrio</taxon>
    </lineage>
</organism>
<dbReference type="InterPro" id="IPR003439">
    <property type="entry name" value="ABC_transporter-like_ATP-bd"/>
</dbReference>
<dbReference type="Gene3D" id="2.40.50.100">
    <property type="match status" value="1"/>
</dbReference>
<dbReference type="PANTHER" id="PTHR43514">
    <property type="entry name" value="ABC TRANSPORTER I FAMILY MEMBER 10"/>
    <property type="match status" value="1"/>
</dbReference>
<dbReference type="PROSITE" id="PS51866">
    <property type="entry name" value="MOP"/>
    <property type="match status" value="1"/>
</dbReference>
<evidence type="ECO:0000259" key="11">
    <source>
        <dbReference type="PROSITE" id="PS51866"/>
    </source>
</evidence>
<dbReference type="InterPro" id="IPR003593">
    <property type="entry name" value="AAA+_ATPase"/>
</dbReference>
<dbReference type="SUPFAM" id="SSF50331">
    <property type="entry name" value="MOP-like"/>
    <property type="match status" value="1"/>
</dbReference>
<dbReference type="InterPro" id="IPR008995">
    <property type="entry name" value="Mo/tungstate-bd_C_term_dom"/>
</dbReference>
<dbReference type="InterPro" id="IPR004606">
    <property type="entry name" value="Mop_domain"/>
</dbReference>
<keyword evidence="5" id="KW-0547">Nucleotide-binding</keyword>
<reference evidence="12 13" key="1">
    <citation type="submission" date="2015-01" db="EMBL/GenBank/DDBJ databases">
        <title>Vibrio sp. C1 JCM 19231 whole genome shotgun sequence.</title>
        <authorList>
            <person name="Sawabe T."/>
            <person name="Meirelles P."/>
            <person name="Feng G."/>
            <person name="Sayaka M."/>
            <person name="Hattori M."/>
            <person name="Ohkuma M."/>
        </authorList>
    </citation>
    <scope>NUCLEOTIDE SEQUENCE [LARGE SCALE GENOMIC DNA]</scope>
    <source>
        <strain evidence="13">JCM 19231</strain>
    </source>
</reference>
<keyword evidence="7" id="KW-1278">Translocase</keyword>
<evidence type="ECO:0000256" key="6">
    <source>
        <dbReference type="ARBA" id="ARBA00022840"/>
    </source>
</evidence>
<evidence type="ECO:0000256" key="9">
    <source>
        <dbReference type="PROSITE-ProRule" id="PRU01213"/>
    </source>
</evidence>
<dbReference type="SUPFAM" id="SSF52540">
    <property type="entry name" value="P-loop containing nucleoside triphosphate hydrolases"/>
    <property type="match status" value="1"/>
</dbReference>
<dbReference type="InterPro" id="IPR027417">
    <property type="entry name" value="P-loop_NTPase"/>
</dbReference>
<keyword evidence="2" id="KW-1003">Cell membrane</keyword>
<dbReference type="PANTHER" id="PTHR43514:SF4">
    <property type="entry name" value="ABC TRANSPORTER I FAMILY MEMBER 10"/>
    <property type="match status" value="1"/>
</dbReference>
<dbReference type="PROSITE" id="PS00211">
    <property type="entry name" value="ABC_TRANSPORTER_1"/>
    <property type="match status" value="1"/>
</dbReference>
<comment type="caution">
    <text evidence="12">The sequence shown here is derived from an EMBL/GenBank/DDBJ whole genome shotgun (WGS) entry which is preliminary data.</text>
</comment>
<evidence type="ECO:0000256" key="2">
    <source>
        <dbReference type="ARBA" id="ARBA00022475"/>
    </source>
</evidence>
<evidence type="ECO:0000256" key="5">
    <source>
        <dbReference type="ARBA" id="ARBA00022741"/>
    </source>
</evidence>
<dbReference type="GO" id="GO:0140359">
    <property type="term" value="F:ABC-type transporter activity"/>
    <property type="evidence" value="ECO:0007669"/>
    <property type="project" value="InterPro"/>
</dbReference>
<keyword evidence="6 12" id="KW-0067">ATP-binding</keyword>
<accession>A0A0B8NRK2</accession>
<name>A0A0B8NRK2_9VIBR</name>
<evidence type="ECO:0000256" key="1">
    <source>
        <dbReference type="ARBA" id="ARBA00022448"/>
    </source>
</evidence>
<dbReference type="Proteomes" id="UP000031671">
    <property type="component" value="Unassembled WGS sequence"/>
</dbReference>
<dbReference type="GO" id="GO:0005524">
    <property type="term" value="F:ATP binding"/>
    <property type="evidence" value="ECO:0007669"/>
    <property type="project" value="UniProtKB-KW"/>
</dbReference>
<dbReference type="Pfam" id="PF03459">
    <property type="entry name" value="TOBE"/>
    <property type="match status" value="1"/>
</dbReference>
<dbReference type="InterPro" id="IPR050334">
    <property type="entry name" value="Molybdenum_import_ModC"/>
</dbReference>
<dbReference type="GO" id="GO:0016887">
    <property type="term" value="F:ATP hydrolysis activity"/>
    <property type="evidence" value="ECO:0007669"/>
    <property type="project" value="InterPro"/>
</dbReference>
<evidence type="ECO:0000259" key="10">
    <source>
        <dbReference type="PROSITE" id="PS50893"/>
    </source>
</evidence>
<feature type="domain" description="ABC transporter" evidence="10">
    <location>
        <begin position="1"/>
        <end position="230"/>
    </location>
</feature>
<keyword evidence="8" id="KW-0472">Membrane</keyword>
<dbReference type="Pfam" id="PF00005">
    <property type="entry name" value="ABC_tran"/>
    <property type="match status" value="1"/>
</dbReference>
<feature type="domain" description="Mop" evidence="11">
    <location>
        <begin position="292"/>
        <end position="359"/>
    </location>
</feature>
<protein>
    <submittedName>
        <fullName evidence="12">Molybdenum transport ATP-binding protein modC</fullName>
    </submittedName>
</protein>
<evidence type="ECO:0000313" key="12">
    <source>
        <dbReference type="EMBL" id="GAM57205.1"/>
    </source>
</evidence>
<evidence type="ECO:0000256" key="3">
    <source>
        <dbReference type="ARBA" id="ARBA00022505"/>
    </source>
</evidence>
<dbReference type="RefSeq" id="WP_261836209.1">
    <property type="nucleotide sequence ID" value="NZ_AP024882.1"/>
</dbReference>
<dbReference type="InterPro" id="IPR005116">
    <property type="entry name" value="Transp-assoc_OB_typ1"/>
</dbReference>
<proteinExistence type="predicted"/>